<reference evidence="2" key="1">
    <citation type="submission" date="2021-04" db="EMBL/GenBank/DDBJ databases">
        <authorList>
            <consortium name="Molecular Ecology Group"/>
        </authorList>
    </citation>
    <scope>NUCLEOTIDE SEQUENCE</scope>
</reference>
<keyword evidence="3" id="KW-1185">Reference proteome</keyword>
<gene>
    <name evidence="2" type="ORF">CUNI_LOCUS17675</name>
</gene>
<feature type="region of interest" description="Disordered" evidence="1">
    <location>
        <begin position="247"/>
        <end position="266"/>
    </location>
</feature>
<feature type="non-terminal residue" evidence="2">
    <location>
        <position position="356"/>
    </location>
</feature>
<organism evidence="2 3">
    <name type="scientific">Candidula unifasciata</name>
    <dbReference type="NCBI Taxonomy" id="100452"/>
    <lineage>
        <taxon>Eukaryota</taxon>
        <taxon>Metazoa</taxon>
        <taxon>Spiralia</taxon>
        <taxon>Lophotrochozoa</taxon>
        <taxon>Mollusca</taxon>
        <taxon>Gastropoda</taxon>
        <taxon>Heterobranchia</taxon>
        <taxon>Euthyneura</taxon>
        <taxon>Panpulmonata</taxon>
        <taxon>Eupulmonata</taxon>
        <taxon>Stylommatophora</taxon>
        <taxon>Helicina</taxon>
        <taxon>Helicoidea</taxon>
        <taxon>Geomitridae</taxon>
        <taxon>Candidula</taxon>
    </lineage>
</organism>
<evidence type="ECO:0000313" key="3">
    <source>
        <dbReference type="Proteomes" id="UP000678393"/>
    </source>
</evidence>
<dbReference type="OrthoDB" id="6089094at2759"/>
<sequence>MEIKNILRALELNFLCMDLHLTYNMHTADWNTRVIRNAISLLVHRVLNFDGLRDVRVAYETYEHTDMKGMELNTLVISRALKLCGRVIAPLKLNHRIKHMKVHFLEPNRIQLDEFFRLVLWCDLYVAYRHGDAETASGKDRDLFEVVDFAKLLSHHDERLANRLNVQFLQEERNYETEKLGPTDMFQDSTVNTELTTEQVQLQKVNYEPIKFGISQSERRLLTVIAGNVRSRPISFPEFDKYRQSEKFKTSPDLRGQSASVSVQKRLHSAPPTILETTRQPTPRTVASRDLRDLQSKLENLLFDMSTLETRCQVQVENEMMFYIPEYSQKLANKPPDTGLVHPSTVKSVHTKTCDA</sequence>
<evidence type="ECO:0000313" key="2">
    <source>
        <dbReference type="EMBL" id="CAG5132117.1"/>
    </source>
</evidence>
<dbReference type="EMBL" id="CAJHNH020005108">
    <property type="protein sequence ID" value="CAG5132117.1"/>
    <property type="molecule type" value="Genomic_DNA"/>
</dbReference>
<evidence type="ECO:0000256" key="1">
    <source>
        <dbReference type="SAM" id="MobiDB-lite"/>
    </source>
</evidence>
<name>A0A8S3ZRM1_9EUPU</name>
<proteinExistence type="predicted"/>
<protein>
    <submittedName>
        <fullName evidence="2">Uncharacterized protein</fullName>
    </submittedName>
</protein>
<accession>A0A8S3ZRM1</accession>
<dbReference type="Proteomes" id="UP000678393">
    <property type="component" value="Unassembled WGS sequence"/>
</dbReference>
<comment type="caution">
    <text evidence="2">The sequence shown here is derived from an EMBL/GenBank/DDBJ whole genome shotgun (WGS) entry which is preliminary data.</text>
</comment>
<dbReference type="AlphaFoldDB" id="A0A8S3ZRM1"/>